<dbReference type="EMBL" id="WSTA01000003">
    <property type="protein sequence ID" value="MWB97232.1"/>
    <property type="molecule type" value="Genomic_DNA"/>
</dbReference>
<organism evidence="2 3">
    <name type="scientific">Agromyces seonyuensis</name>
    <dbReference type="NCBI Taxonomy" id="2662446"/>
    <lineage>
        <taxon>Bacteria</taxon>
        <taxon>Bacillati</taxon>
        <taxon>Actinomycetota</taxon>
        <taxon>Actinomycetes</taxon>
        <taxon>Micrococcales</taxon>
        <taxon>Microbacteriaceae</taxon>
        <taxon>Agromyces</taxon>
    </lineage>
</organism>
<dbReference type="AlphaFoldDB" id="A0A6I4NVU3"/>
<accession>A0A6I4NVU3</accession>
<evidence type="ECO:0000256" key="1">
    <source>
        <dbReference type="SAM" id="MobiDB-lite"/>
    </source>
</evidence>
<dbReference type="Proteomes" id="UP000438182">
    <property type="component" value="Unassembled WGS sequence"/>
</dbReference>
<feature type="compositionally biased region" description="Low complexity" evidence="1">
    <location>
        <begin position="61"/>
        <end position="86"/>
    </location>
</feature>
<comment type="caution">
    <text evidence="2">The sequence shown here is derived from an EMBL/GenBank/DDBJ whole genome shotgun (WGS) entry which is preliminary data.</text>
</comment>
<evidence type="ECO:0000313" key="2">
    <source>
        <dbReference type="EMBL" id="MWB97232.1"/>
    </source>
</evidence>
<evidence type="ECO:0000313" key="3">
    <source>
        <dbReference type="Proteomes" id="UP000438182"/>
    </source>
</evidence>
<feature type="region of interest" description="Disordered" evidence="1">
    <location>
        <begin position="129"/>
        <end position="156"/>
    </location>
</feature>
<protein>
    <submittedName>
        <fullName evidence="2">Uncharacterized protein</fullName>
    </submittedName>
</protein>
<feature type="region of interest" description="Disordered" evidence="1">
    <location>
        <begin position="50"/>
        <end position="86"/>
    </location>
</feature>
<sequence>MSGEGVGRADREAVARFLVASRDSEGLDARLADEFDRLTPGQFDVLVAALEGDAADGSEPSSARGEGATAATEPAPESRRTAPSARAAAGIAGWADELRVVLRVGAALGVATLVVAGIALAATVASGGAEAPMADPATPGIEQIVDPIAPPDFDDF</sequence>
<gene>
    <name evidence="2" type="ORF">GB864_01460</name>
</gene>
<proteinExistence type="predicted"/>
<name>A0A6I4NVU3_9MICO</name>
<reference evidence="2 3" key="1">
    <citation type="submission" date="2019-12" db="EMBL/GenBank/DDBJ databases">
        <authorList>
            <person name="Kim Y.S."/>
        </authorList>
    </citation>
    <scope>NUCLEOTIDE SEQUENCE [LARGE SCALE GENOMIC DNA]</scope>
    <source>
        <strain evidence="2 3">MMS17-SY077</strain>
    </source>
</reference>
<dbReference type="RefSeq" id="WP_160422509.1">
    <property type="nucleotide sequence ID" value="NZ_WSTA01000003.1"/>
</dbReference>
<keyword evidence="3" id="KW-1185">Reference proteome</keyword>